<evidence type="ECO:0000259" key="1">
    <source>
        <dbReference type="PROSITE" id="PS50235"/>
    </source>
</evidence>
<dbReference type="GO" id="GO:0005829">
    <property type="term" value="C:cytosol"/>
    <property type="evidence" value="ECO:0007669"/>
    <property type="project" value="TreeGrafter"/>
</dbReference>
<keyword evidence="3" id="KW-1185">Reference proteome</keyword>
<sequence>MLYGSVSQMGVRVPLRVRNGTTGGNLRNRKKGKLTQKNIKNMGFYHVYFTMNSGSDIELPQKVQFPPDQLILNWTQVHDIGAGLQNMGKTCYLNSALQCLTYTPPLANYMLTRQRSTTCYHKPGFCMTCTMQNHILQVFENSGKVIQPTGVFKALKRIVNHIQYHIEEDSHEFVRHIVTAMQQSCLPGTK</sequence>
<reference evidence="2" key="2">
    <citation type="submission" date="2025-08" db="UniProtKB">
        <authorList>
            <consortium name="Ensembl"/>
        </authorList>
    </citation>
    <scope>IDENTIFICATION</scope>
</reference>
<dbReference type="InterPro" id="IPR050164">
    <property type="entry name" value="Peptidase_C19"/>
</dbReference>
<dbReference type="GO" id="GO:0016579">
    <property type="term" value="P:protein deubiquitination"/>
    <property type="evidence" value="ECO:0007669"/>
    <property type="project" value="InterPro"/>
</dbReference>
<reference evidence="2" key="3">
    <citation type="submission" date="2025-09" db="UniProtKB">
        <authorList>
            <consortium name="Ensembl"/>
        </authorList>
    </citation>
    <scope>IDENTIFICATION</scope>
</reference>
<proteinExistence type="predicted"/>
<accession>A0A8C5GHY3</accession>
<name>A0A8C5GHY3_GOUWI</name>
<dbReference type="PANTHER" id="PTHR24006:SF727">
    <property type="entry name" value="UBIQUITIN CARBOXYL-TERMINAL HYDROLASE 42"/>
    <property type="match status" value="1"/>
</dbReference>
<dbReference type="InterPro" id="IPR028889">
    <property type="entry name" value="USP"/>
</dbReference>
<dbReference type="GO" id="GO:0042981">
    <property type="term" value="P:regulation of apoptotic process"/>
    <property type="evidence" value="ECO:0007669"/>
    <property type="project" value="TreeGrafter"/>
</dbReference>
<dbReference type="FunFam" id="3.90.70.10:FF:000119">
    <property type="entry name" value="Ubiquitin specific peptidase 36"/>
    <property type="match status" value="1"/>
</dbReference>
<dbReference type="PANTHER" id="PTHR24006">
    <property type="entry name" value="UBIQUITIN CARBOXYL-TERMINAL HYDROLASE"/>
    <property type="match status" value="1"/>
</dbReference>
<dbReference type="PROSITE" id="PS50235">
    <property type="entry name" value="USP_3"/>
    <property type="match status" value="1"/>
</dbReference>
<dbReference type="InterPro" id="IPR001394">
    <property type="entry name" value="Peptidase_C19_UCH"/>
</dbReference>
<feature type="domain" description="USP" evidence="1">
    <location>
        <begin position="82"/>
        <end position="190"/>
    </location>
</feature>
<dbReference type="GO" id="GO:0004843">
    <property type="term" value="F:cysteine-type deubiquitinase activity"/>
    <property type="evidence" value="ECO:0007669"/>
    <property type="project" value="InterPro"/>
</dbReference>
<reference evidence="2" key="1">
    <citation type="submission" date="2020-06" db="EMBL/GenBank/DDBJ databases">
        <authorList>
            <consortium name="Wellcome Sanger Institute Data Sharing"/>
        </authorList>
    </citation>
    <scope>NUCLEOTIDE SEQUENCE [LARGE SCALE GENOMIC DNA]</scope>
</reference>
<dbReference type="SUPFAM" id="SSF54001">
    <property type="entry name" value="Cysteine proteinases"/>
    <property type="match status" value="1"/>
</dbReference>
<dbReference type="GO" id="GO:0005634">
    <property type="term" value="C:nucleus"/>
    <property type="evidence" value="ECO:0007669"/>
    <property type="project" value="TreeGrafter"/>
</dbReference>
<dbReference type="Pfam" id="PF00443">
    <property type="entry name" value="UCH"/>
    <property type="match status" value="1"/>
</dbReference>
<protein>
    <recommendedName>
        <fullName evidence="1">USP domain-containing protein</fullName>
    </recommendedName>
</protein>
<dbReference type="InterPro" id="IPR038765">
    <property type="entry name" value="Papain-like_cys_pep_sf"/>
</dbReference>
<dbReference type="AlphaFoldDB" id="A0A8C5GHY3"/>
<dbReference type="Proteomes" id="UP000694680">
    <property type="component" value="Chromosome 18"/>
</dbReference>
<dbReference type="Gene3D" id="3.90.70.10">
    <property type="entry name" value="Cysteine proteinases"/>
    <property type="match status" value="1"/>
</dbReference>
<dbReference type="Ensembl" id="ENSGWIT00000033330.1">
    <property type="protein sequence ID" value="ENSGWIP00000030581.1"/>
    <property type="gene ID" value="ENSGWIG00000015896.1"/>
</dbReference>
<organism evidence="2 3">
    <name type="scientific">Gouania willdenowi</name>
    <name type="common">Blunt-snouted clingfish</name>
    <name type="synonym">Lepadogaster willdenowi</name>
    <dbReference type="NCBI Taxonomy" id="441366"/>
    <lineage>
        <taxon>Eukaryota</taxon>
        <taxon>Metazoa</taxon>
        <taxon>Chordata</taxon>
        <taxon>Craniata</taxon>
        <taxon>Vertebrata</taxon>
        <taxon>Euteleostomi</taxon>
        <taxon>Actinopterygii</taxon>
        <taxon>Neopterygii</taxon>
        <taxon>Teleostei</taxon>
        <taxon>Neoteleostei</taxon>
        <taxon>Acanthomorphata</taxon>
        <taxon>Ovalentaria</taxon>
        <taxon>Blenniimorphae</taxon>
        <taxon>Blenniiformes</taxon>
        <taxon>Gobiesocoidei</taxon>
        <taxon>Gobiesocidae</taxon>
        <taxon>Gobiesocinae</taxon>
        <taxon>Gouania</taxon>
    </lineage>
</organism>
<evidence type="ECO:0000313" key="3">
    <source>
        <dbReference type="Proteomes" id="UP000694680"/>
    </source>
</evidence>
<evidence type="ECO:0000313" key="2">
    <source>
        <dbReference type="Ensembl" id="ENSGWIP00000030581.1"/>
    </source>
</evidence>